<comment type="caution">
    <text evidence="1">The sequence shown here is derived from an EMBL/GenBank/DDBJ whole genome shotgun (WGS) entry which is preliminary data.</text>
</comment>
<dbReference type="Gene3D" id="3.20.20.80">
    <property type="entry name" value="Glycosidases"/>
    <property type="match status" value="1"/>
</dbReference>
<name>A0A4V1KHR1_9HYPH</name>
<dbReference type="InterPro" id="IPR017853">
    <property type="entry name" value="GH"/>
</dbReference>
<dbReference type="AlphaFoldDB" id="A0A4V1KHR1"/>
<organism evidence="1 2">
    <name type="scientific">Hansschlegelia zhihuaiae</name>
    <dbReference type="NCBI Taxonomy" id="405005"/>
    <lineage>
        <taxon>Bacteria</taxon>
        <taxon>Pseudomonadati</taxon>
        <taxon>Pseudomonadota</taxon>
        <taxon>Alphaproteobacteria</taxon>
        <taxon>Hyphomicrobiales</taxon>
        <taxon>Methylopilaceae</taxon>
        <taxon>Hansschlegelia</taxon>
    </lineage>
</organism>
<proteinExistence type="predicted"/>
<dbReference type="Proteomes" id="UP000289708">
    <property type="component" value="Unassembled WGS sequence"/>
</dbReference>
<reference evidence="1 2" key="1">
    <citation type="submission" date="2018-12" db="EMBL/GenBank/DDBJ databases">
        <title>bacterium Hansschlegelia zhihuaiae S113.</title>
        <authorList>
            <person name="He J."/>
        </authorList>
    </citation>
    <scope>NUCLEOTIDE SEQUENCE [LARGE SCALE GENOMIC DNA]</scope>
    <source>
        <strain evidence="1 2">S 113</strain>
    </source>
</reference>
<protein>
    <recommendedName>
        <fullName evidence="3">Glycoside hydrolase family 1 protein</fullName>
    </recommendedName>
</protein>
<evidence type="ECO:0008006" key="3">
    <source>
        <dbReference type="Google" id="ProtNLM"/>
    </source>
</evidence>
<accession>A0A4V1KHR1</accession>
<dbReference type="OrthoDB" id="9803892at2"/>
<evidence type="ECO:0000313" key="1">
    <source>
        <dbReference type="EMBL" id="RXF68072.1"/>
    </source>
</evidence>
<dbReference type="RefSeq" id="WP_128779304.1">
    <property type="nucleotide sequence ID" value="NZ_RYFI01000028.1"/>
</dbReference>
<evidence type="ECO:0000313" key="2">
    <source>
        <dbReference type="Proteomes" id="UP000289708"/>
    </source>
</evidence>
<keyword evidence="2" id="KW-1185">Reference proteome</keyword>
<dbReference type="EMBL" id="RYFI01000028">
    <property type="protein sequence ID" value="RXF68072.1"/>
    <property type="molecule type" value="Genomic_DNA"/>
</dbReference>
<dbReference type="SUPFAM" id="SSF51445">
    <property type="entry name" value="(Trans)glycosidases"/>
    <property type="match status" value="1"/>
</dbReference>
<sequence>MLACALCAAPTPVFAQHAWLGDWASRKQDEIRVIPAEVDPDAEFVSPAAFEPLRKPARRPTPDEARRNAATVALYEAAIGENSPASLLWTGIETGNPLTQQERYRWNSLRDAGMFDAGKRRTTIEALQNLGLVNVRIGLSNHEIDLDSPESWAAHDAFVADLAQAGLNLSLDLHHFGVEDRFRTVRLDGATDPDGSYYLHPDWPDYFARFSAEAVRRYGGALKAVTIVNEPETTVGFNSQMWHGAFPGWGDPRHGRYYVERAFAIAVAAVKARTAIEAVTRETGAKLFFMHTEAAVYKPGKSDFNRFTRFFPSDLILGKDWLAAIDLERLRTAPLSELRREARRKDPARRGQIQWLLDAYVFDDHDEDGQDLRRDRLAGLIEQLVQLHNELRETYGVAMADATVFAADYYAHNEAKGASGAWLSPEPQLYAAQSQVAERRGLYALIHDYHQRYGLPMMIGETGTPFYAYGARWHNQLLLECAAAMEDGVPMLGYTMYPLIDTHGWETALSVPKAKTMINTGGLMDLSLAPRPYVRSFVNGLNNQTAHAAKDDPATEVQ</sequence>
<gene>
    <name evidence="1" type="ORF">EK403_20415</name>
</gene>